<protein>
    <submittedName>
        <fullName evidence="1">Uncharacterized protein</fullName>
    </submittedName>
</protein>
<reference evidence="1 2" key="1">
    <citation type="journal article" date="2019" name="Environ. Microbiol.">
        <title>At the nexus of three kingdoms: the genome of the mycorrhizal fungus Gigaspora margarita provides insights into plant, endobacterial and fungal interactions.</title>
        <authorList>
            <person name="Venice F."/>
            <person name="Ghignone S."/>
            <person name="Salvioli di Fossalunga A."/>
            <person name="Amselem J."/>
            <person name="Novero M."/>
            <person name="Xianan X."/>
            <person name="Sedzielewska Toro K."/>
            <person name="Morin E."/>
            <person name="Lipzen A."/>
            <person name="Grigoriev I.V."/>
            <person name="Henrissat B."/>
            <person name="Martin F.M."/>
            <person name="Bonfante P."/>
        </authorList>
    </citation>
    <scope>NUCLEOTIDE SEQUENCE [LARGE SCALE GENOMIC DNA]</scope>
    <source>
        <strain evidence="1 2">BEG34</strain>
    </source>
</reference>
<gene>
    <name evidence="1" type="ORF">F8M41_007949</name>
</gene>
<dbReference type="OrthoDB" id="2481735at2759"/>
<name>A0A8H3X642_GIGMA</name>
<keyword evidence="2" id="KW-1185">Reference proteome</keyword>
<dbReference type="Proteomes" id="UP000439903">
    <property type="component" value="Unassembled WGS sequence"/>
</dbReference>
<evidence type="ECO:0000313" key="1">
    <source>
        <dbReference type="EMBL" id="KAF0412273.1"/>
    </source>
</evidence>
<dbReference type="EMBL" id="WTPW01001817">
    <property type="protein sequence ID" value="KAF0412273.1"/>
    <property type="molecule type" value="Genomic_DNA"/>
</dbReference>
<sequence length="89" mass="10590">MEWEVFPFVKHDGVILRYHDFMYISTDKEKVERFITAMLKGHPKYNKLDDFTQYSFSHTLTVKTSRNLSEALKQKMIDIVTKELSSDIQ</sequence>
<evidence type="ECO:0000313" key="2">
    <source>
        <dbReference type="Proteomes" id="UP000439903"/>
    </source>
</evidence>
<dbReference type="AlphaFoldDB" id="A0A8H3X642"/>
<comment type="caution">
    <text evidence="1">The sequence shown here is derived from an EMBL/GenBank/DDBJ whole genome shotgun (WGS) entry which is preliminary data.</text>
</comment>
<organism evidence="1 2">
    <name type="scientific">Gigaspora margarita</name>
    <dbReference type="NCBI Taxonomy" id="4874"/>
    <lineage>
        <taxon>Eukaryota</taxon>
        <taxon>Fungi</taxon>
        <taxon>Fungi incertae sedis</taxon>
        <taxon>Mucoromycota</taxon>
        <taxon>Glomeromycotina</taxon>
        <taxon>Glomeromycetes</taxon>
        <taxon>Diversisporales</taxon>
        <taxon>Gigasporaceae</taxon>
        <taxon>Gigaspora</taxon>
    </lineage>
</organism>
<accession>A0A8H3X642</accession>
<proteinExistence type="predicted"/>